<dbReference type="PANTHER" id="PTHR30509">
    <property type="entry name" value="P-HYDROXYBENZOIC ACID EFFLUX PUMP SUBUNIT-RELATED"/>
    <property type="match status" value="1"/>
</dbReference>
<feature type="transmembrane region" description="Helical" evidence="7">
    <location>
        <begin position="475"/>
        <end position="507"/>
    </location>
</feature>
<name>A0A5A5TEN6_9CHLR</name>
<feature type="transmembrane region" description="Helical" evidence="7">
    <location>
        <begin position="539"/>
        <end position="561"/>
    </location>
</feature>
<evidence type="ECO:0000256" key="3">
    <source>
        <dbReference type="ARBA" id="ARBA00022692"/>
    </source>
</evidence>
<dbReference type="PANTHER" id="PTHR30509:SF9">
    <property type="entry name" value="MULTIDRUG RESISTANCE PROTEIN MDTO"/>
    <property type="match status" value="1"/>
</dbReference>
<evidence type="ECO:0000259" key="8">
    <source>
        <dbReference type="Pfam" id="PF12805"/>
    </source>
</evidence>
<comment type="similarity">
    <text evidence="6">Belongs to the YccS/YhfK family.</text>
</comment>
<feature type="domain" description="Integral membrane bound transporter" evidence="9">
    <location>
        <begin position="440"/>
        <end position="556"/>
    </location>
</feature>
<evidence type="ECO:0000313" key="10">
    <source>
        <dbReference type="EMBL" id="GCF10031.1"/>
    </source>
</evidence>
<feature type="transmembrane region" description="Helical" evidence="7">
    <location>
        <begin position="513"/>
        <end position="532"/>
    </location>
</feature>
<feature type="transmembrane region" description="Helical" evidence="7">
    <location>
        <begin position="76"/>
        <end position="96"/>
    </location>
</feature>
<keyword evidence="11" id="KW-1185">Reference proteome</keyword>
<dbReference type="GO" id="GO:0005886">
    <property type="term" value="C:plasma membrane"/>
    <property type="evidence" value="ECO:0007669"/>
    <property type="project" value="UniProtKB-SubCell"/>
</dbReference>
<feature type="transmembrane region" description="Helical" evidence="7">
    <location>
        <begin position="25"/>
        <end position="46"/>
    </location>
</feature>
<feature type="transmembrane region" description="Helical" evidence="7">
    <location>
        <begin position="152"/>
        <end position="170"/>
    </location>
</feature>
<sequence>MQDAVRSLTSSVRYYMRTAFQLDKASITGGIRMTLITVLPIIVGAFLKRADLGVMVFMGGLYAILADVGGLYRTRAFAMGIATLGISLAAFVATLIGGSVWLAVPLMLLCAFGCGMLGVFGNVGSKVGFVVVGIFIIVMGSPASLLLAGERLGSFVLGGAWAMLLTLWLWPWQPLQPVQDALSAYYQAVSEFIGHSCRPDQGPRKSGVQWNQLVQSERAGVHAAQNTAHEVMLMFRSKREESSAQGRLFLLLTLSADRLFDAAIALAESTEVALSTIDSHTEKQEISALLNAPVQQIALILKRLAAQIERGTALHEMVWHEDLQRLDTLEEQLREALPHLLPDYAALARLRNVLRLLKHVRAEMETAFGYARRLYTGRSFESSQVQKGRSSWPWLHTLRSRVNERLSLLVDNLTPRSLIFRHALRLAVATTLAVACYIPLRIPNGYWIPLTILFILKPDYGGTRLRASQRVLGTMLGGLAATLLVATVHNEILVIALLFLIAFFTFAHLSGDYGIFVVFLTLFVVLMLDFSAHDGWGIALIRIANTGIGGLIAILFGYLFWPQWELERMPAQLARTITANREYFHCVMAVYLGETHAWDAVHQASRCAHLENANTSASFQRLLSEPKNKQGAVERFYALVTYNQHFSDRITALAQHIRTLDRQQQALPGLTAFVQQTEEILRDLEAAVSTGRHLSEVETLDQGLTHVQSVLKTLLEQCYSDFATRQQQQPDTSSQEAVNAASFVEAQLDRLTNDVIGMTQLPVS</sequence>
<feature type="transmembrane region" description="Helical" evidence="7">
    <location>
        <begin position="52"/>
        <end position="69"/>
    </location>
</feature>
<comment type="caution">
    <text evidence="10">The sequence shown here is derived from an EMBL/GenBank/DDBJ whole genome shotgun (WGS) entry which is preliminary data.</text>
</comment>
<evidence type="ECO:0000259" key="9">
    <source>
        <dbReference type="Pfam" id="PF13515"/>
    </source>
</evidence>
<accession>A0A5A5TEN6</accession>
<comment type="subcellular location">
    <subcellularLocation>
        <location evidence="1">Cell membrane</location>
        <topology evidence="1">Multi-pass membrane protein</topology>
    </subcellularLocation>
</comment>
<evidence type="ECO:0000256" key="2">
    <source>
        <dbReference type="ARBA" id="ARBA00022475"/>
    </source>
</evidence>
<dbReference type="OrthoDB" id="138020at2"/>
<dbReference type="RefSeq" id="WP_149402936.1">
    <property type="nucleotide sequence ID" value="NZ_BIXY01000057.1"/>
</dbReference>
<feature type="domain" description="Integral membrane protein YccS N-terminal" evidence="8">
    <location>
        <begin position="81"/>
        <end position="360"/>
    </location>
</feature>
<gene>
    <name evidence="10" type="ORF">KDI_35950</name>
</gene>
<protein>
    <submittedName>
        <fullName evidence="10">TIGR01666 family membrane protein</fullName>
    </submittedName>
</protein>
<keyword evidence="4 7" id="KW-1133">Transmembrane helix</keyword>
<dbReference type="InterPro" id="IPR032692">
    <property type="entry name" value="YccS_N"/>
</dbReference>
<dbReference type="Pfam" id="PF13515">
    <property type="entry name" value="FUSC_2"/>
    <property type="match status" value="1"/>
</dbReference>
<dbReference type="Proteomes" id="UP000322530">
    <property type="component" value="Unassembled WGS sequence"/>
</dbReference>
<proteinExistence type="inferred from homology"/>
<dbReference type="InterPro" id="IPR049453">
    <property type="entry name" value="Memb_transporter_dom"/>
</dbReference>
<keyword evidence="5 7" id="KW-0472">Membrane</keyword>
<organism evidence="10 11">
    <name type="scientific">Dictyobacter arantiisoli</name>
    <dbReference type="NCBI Taxonomy" id="2014874"/>
    <lineage>
        <taxon>Bacteria</taxon>
        <taxon>Bacillati</taxon>
        <taxon>Chloroflexota</taxon>
        <taxon>Ktedonobacteria</taxon>
        <taxon>Ktedonobacterales</taxon>
        <taxon>Dictyobacteraceae</taxon>
        <taxon>Dictyobacter</taxon>
    </lineage>
</organism>
<evidence type="ECO:0000256" key="4">
    <source>
        <dbReference type="ARBA" id="ARBA00022989"/>
    </source>
</evidence>
<reference evidence="10 11" key="1">
    <citation type="submission" date="2019-01" db="EMBL/GenBank/DDBJ databases">
        <title>Draft genome sequence of Dictyobacter sp. Uno17.</title>
        <authorList>
            <person name="Wang C.M."/>
            <person name="Zheng Y."/>
            <person name="Sakai Y."/>
            <person name="Abe K."/>
            <person name="Yokota A."/>
            <person name="Yabe S."/>
        </authorList>
    </citation>
    <scope>NUCLEOTIDE SEQUENCE [LARGE SCALE GENOMIC DNA]</scope>
    <source>
        <strain evidence="10 11">Uno17</strain>
    </source>
</reference>
<dbReference type="AlphaFoldDB" id="A0A5A5TEN6"/>
<feature type="transmembrane region" description="Helical" evidence="7">
    <location>
        <begin position="127"/>
        <end position="146"/>
    </location>
</feature>
<evidence type="ECO:0000256" key="7">
    <source>
        <dbReference type="SAM" id="Phobius"/>
    </source>
</evidence>
<keyword evidence="2" id="KW-1003">Cell membrane</keyword>
<dbReference type="Pfam" id="PF12805">
    <property type="entry name" value="FUSC-like"/>
    <property type="match status" value="1"/>
</dbReference>
<evidence type="ECO:0000313" key="11">
    <source>
        <dbReference type="Proteomes" id="UP000322530"/>
    </source>
</evidence>
<feature type="transmembrane region" description="Helical" evidence="7">
    <location>
        <begin position="102"/>
        <end position="120"/>
    </location>
</feature>
<dbReference type="EMBL" id="BIXY01000057">
    <property type="protein sequence ID" value="GCF10031.1"/>
    <property type="molecule type" value="Genomic_DNA"/>
</dbReference>
<evidence type="ECO:0000256" key="6">
    <source>
        <dbReference type="ARBA" id="ARBA00043993"/>
    </source>
</evidence>
<evidence type="ECO:0000256" key="5">
    <source>
        <dbReference type="ARBA" id="ARBA00023136"/>
    </source>
</evidence>
<evidence type="ECO:0000256" key="1">
    <source>
        <dbReference type="ARBA" id="ARBA00004651"/>
    </source>
</evidence>
<keyword evidence="3 7" id="KW-0812">Transmembrane</keyword>